<feature type="region of interest" description="Disordered" evidence="2">
    <location>
        <begin position="1"/>
        <end position="21"/>
    </location>
</feature>
<dbReference type="EMBL" id="MN739132">
    <property type="protein sequence ID" value="QHS90348.1"/>
    <property type="molecule type" value="Genomic_DNA"/>
</dbReference>
<dbReference type="PRINTS" id="PR00127">
    <property type="entry name" value="CLPPROTEASEP"/>
</dbReference>
<dbReference type="GO" id="GO:0009368">
    <property type="term" value="C:endopeptidase Clp complex"/>
    <property type="evidence" value="ECO:0007669"/>
    <property type="project" value="TreeGrafter"/>
</dbReference>
<dbReference type="Pfam" id="PF00574">
    <property type="entry name" value="CLP_protease"/>
    <property type="match status" value="1"/>
</dbReference>
<organism evidence="3">
    <name type="scientific">viral metagenome</name>
    <dbReference type="NCBI Taxonomy" id="1070528"/>
    <lineage>
        <taxon>unclassified sequences</taxon>
        <taxon>metagenomes</taxon>
        <taxon>organismal metagenomes</taxon>
    </lineage>
</organism>
<dbReference type="SUPFAM" id="SSF52096">
    <property type="entry name" value="ClpP/crotonase"/>
    <property type="match status" value="1"/>
</dbReference>
<dbReference type="AlphaFoldDB" id="A0A6C0BG21"/>
<dbReference type="InterPro" id="IPR023562">
    <property type="entry name" value="ClpP/TepA"/>
</dbReference>
<dbReference type="GO" id="GO:0051117">
    <property type="term" value="F:ATPase binding"/>
    <property type="evidence" value="ECO:0007669"/>
    <property type="project" value="TreeGrafter"/>
</dbReference>
<dbReference type="GO" id="GO:0004252">
    <property type="term" value="F:serine-type endopeptidase activity"/>
    <property type="evidence" value="ECO:0007669"/>
    <property type="project" value="InterPro"/>
</dbReference>
<sequence length="249" mass="28996">MKMRKRKIVNEDDESNDESNEQFDLTQILKKGGNQNVFHKNNHIYFRCDVTIKTVHELCDIIDEYNLEHDRMCANSSTAYIIPKPLYLHITTNGGDVIASFLAYDYIKNSKIPIYTVGEGNVISAGSVIYMAGIKRYLTKSSYILIHQIRKVTSGSHCETLREVHDETENCVEHTNKIINIIVSGIRTEYEGKKLSSRLTKDKVQKFMLHDIYWNFDTCKNYGLIDGEYTNYSDRDKIDRNYLMFDKYV</sequence>
<comment type="similarity">
    <text evidence="1">Belongs to the peptidase S14 family.</text>
</comment>
<dbReference type="Gene3D" id="3.90.226.10">
    <property type="entry name" value="2-enoyl-CoA Hydratase, Chain A, domain 1"/>
    <property type="match status" value="1"/>
</dbReference>
<dbReference type="PANTHER" id="PTHR10381">
    <property type="entry name" value="ATP-DEPENDENT CLP PROTEASE PROTEOLYTIC SUBUNIT"/>
    <property type="match status" value="1"/>
</dbReference>
<dbReference type="InterPro" id="IPR029045">
    <property type="entry name" value="ClpP/crotonase-like_dom_sf"/>
</dbReference>
<evidence type="ECO:0000256" key="1">
    <source>
        <dbReference type="ARBA" id="ARBA00007039"/>
    </source>
</evidence>
<protein>
    <recommendedName>
        <fullName evidence="4">Protease</fullName>
    </recommendedName>
</protein>
<name>A0A6C0BG21_9ZZZZ</name>
<proteinExistence type="inferred from homology"/>
<dbReference type="InterPro" id="IPR001907">
    <property type="entry name" value="ClpP"/>
</dbReference>
<evidence type="ECO:0008006" key="4">
    <source>
        <dbReference type="Google" id="ProtNLM"/>
    </source>
</evidence>
<reference evidence="3" key="1">
    <citation type="journal article" date="2020" name="Nature">
        <title>Giant virus diversity and host interactions through global metagenomics.</title>
        <authorList>
            <person name="Schulz F."/>
            <person name="Roux S."/>
            <person name="Paez-Espino D."/>
            <person name="Jungbluth S."/>
            <person name="Walsh D.A."/>
            <person name="Denef V.J."/>
            <person name="McMahon K.D."/>
            <person name="Konstantinidis K.T."/>
            <person name="Eloe-Fadrosh E.A."/>
            <person name="Kyrpides N.C."/>
            <person name="Woyke T."/>
        </authorList>
    </citation>
    <scope>NUCLEOTIDE SEQUENCE</scope>
    <source>
        <strain evidence="3">GVMAG-M-3300010160-60</strain>
    </source>
</reference>
<dbReference type="PANTHER" id="PTHR10381:SF11">
    <property type="entry name" value="ATP-DEPENDENT CLP PROTEASE PROTEOLYTIC SUBUNIT, MITOCHONDRIAL"/>
    <property type="match status" value="1"/>
</dbReference>
<evidence type="ECO:0000313" key="3">
    <source>
        <dbReference type="EMBL" id="QHS90348.1"/>
    </source>
</evidence>
<accession>A0A6C0BG21</accession>
<evidence type="ECO:0000256" key="2">
    <source>
        <dbReference type="SAM" id="MobiDB-lite"/>
    </source>
</evidence>
<dbReference type="GO" id="GO:0004176">
    <property type="term" value="F:ATP-dependent peptidase activity"/>
    <property type="evidence" value="ECO:0007669"/>
    <property type="project" value="InterPro"/>
</dbReference>
<feature type="compositionally biased region" description="Acidic residues" evidence="2">
    <location>
        <begin position="11"/>
        <end position="21"/>
    </location>
</feature>
<dbReference type="GO" id="GO:0006515">
    <property type="term" value="P:protein quality control for misfolded or incompletely synthesized proteins"/>
    <property type="evidence" value="ECO:0007669"/>
    <property type="project" value="TreeGrafter"/>
</dbReference>